<dbReference type="PANTHER" id="PTHR12889">
    <property type="entry name" value="GAMMA-SECRETASE SUBUNIT APH-1"/>
    <property type="match status" value="1"/>
</dbReference>
<dbReference type="OrthoDB" id="6507463at2759"/>
<keyword evidence="6 7" id="KW-0472">Membrane</keyword>
<comment type="subcellular location">
    <subcellularLocation>
        <location evidence="1 7">Membrane</location>
        <topology evidence="1 7">Multi-pass membrane protein</topology>
    </subcellularLocation>
</comment>
<comment type="subunit">
    <text evidence="7">Component of the gamma-secretase complex.</text>
</comment>
<evidence type="ECO:0000256" key="7">
    <source>
        <dbReference type="RuleBase" id="RU369072"/>
    </source>
</evidence>
<dbReference type="AlphaFoldDB" id="A0A401RFL6"/>
<dbReference type="InterPro" id="IPR009294">
    <property type="entry name" value="Aph-1"/>
</dbReference>
<dbReference type="OMA" id="DTNNYLH"/>
<dbReference type="GO" id="GO:0070765">
    <property type="term" value="C:gamma-secretase complex"/>
    <property type="evidence" value="ECO:0007669"/>
    <property type="project" value="UniProtKB-UniRule"/>
</dbReference>
<gene>
    <name evidence="8" type="ORF">chiPu_0021457</name>
</gene>
<evidence type="ECO:0000256" key="2">
    <source>
        <dbReference type="ARBA" id="ARBA00005577"/>
    </source>
</evidence>
<keyword evidence="5 7" id="KW-1133">Transmembrane helix</keyword>
<accession>A0A401RFL6</accession>
<organism evidence="8 9">
    <name type="scientific">Chiloscyllium punctatum</name>
    <name type="common">Brownbanded bambooshark</name>
    <name type="synonym">Hemiscyllium punctatum</name>
    <dbReference type="NCBI Taxonomy" id="137246"/>
    <lineage>
        <taxon>Eukaryota</taxon>
        <taxon>Metazoa</taxon>
        <taxon>Chordata</taxon>
        <taxon>Craniata</taxon>
        <taxon>Vertebrata</taxon>
        <taxon>Chondrichthyes</taxon>
        <taxon>Elasmobranchii</taxon>
        <taxon>Galeomorphii</taxon>
        <taxon>Galeoidea</taxon>
        <taxon>Orectolobiformes</taxon>
        <taxon>Hemiscylliidae</taxon>
        <taxon>Chiloscyllium</taxon>
    </lineage>
</organism>
<dbReference type="Proteomes" id="UP000287033">
    <property type="component" value="Unassembled WGS sequence"/>
</dbReference>
<dbReference type="GO" id="GO:0007219">
    <property type="term" value="P:Notch signaling pathway"/>
    <property type="evidence" value="ECO:0007669"/>
    <property type="project" value="UniProtKB-UniRule"/>
</dbReference>
<evidence type="ECO:0000256" key="1">
    <source>
        <dbReference type="ARBA" id="ARBA00004141"/>
    </source>
</evidence>
<evidence type="ECO:0000256" key="5">
    <source>
        <dbReference type="ARBA" id="ARBA00022989"/>
    </source>
</evidence>
<evidence type="ECO:0000313" key="9">
    <source>
        <dbReference type="Proteomes" id="UP000287033"/>
    </source>
</evidence>
<evidence type="ECO:0000256" key="6">
    <source>
        <dbReference type="ARBA" id="ARBA00023136"/>
    </source>
</evidence>
<feature type="transmembrane region" description="Helical" evidence="7">
    <location>
        <begin position="186"/>
        <end position="206"/>
    </location>
</feature>
<comment type="function">
    <text evidence="7">Potential subunit of the gamma-secretase complex, an endoprotease complex that catalyzes the intramembrane cleavage of integral proteins such as Notch receptors.</text>
</comment>
<sequence length="265" mass="28453">MSAAVFFGCAFIAFGPAFALLLFTVAGDPLRVIILVAGSFFWLVSLLLSSLLWFVAVQLSNKENAGLQHGLLMMGAGISVVLQEAFRFAYYKLLKKADQGLVAISEDGRSPISIRQMAYVSGLAFGVASGAFSVINVLSDSLGPGAVGIHGDSPYFFLTSAFVTSAIVLLHTSWGVVFFDACEKRRWLLLAVIVVSHALTSGLTFLNPQYQWSLPLIYTITIATGGWAFSTAGGSVQNIWRCATCKQESDPHILVYSALQPPAED</sequence>
<dbReference type="STRING" id="137246.A0A401RFL6"/>
<keyword evidence="4 7" id="KW-0914">Notch signaling pathway</keyword>
<reference evidence="8 9" key="1">
    <citation type="journal article" date="2018" name="Nat. Ecol. Evol.">
        <title>Shark genomes provide insights into elasmobranch evolution and the origin of vertebrates.</title>
        <authorList>
            <person name="Hara Y"/>
            <person name="Yamaguchi K"/>
            <person name="Onimaru K"/>
            <person name="Kadota M"/>
            <person name="Koyanagi M"/>
            <person name="Keeley SD"/>
            <person name="Tatsumi K"/>
            <person name="Tanaka K"/>
            <person name="Motone F"/>
            <person name="Kageyama Y"/>
            <person name="Nozu R"/>
            <person name="Adachi N"/>
            <person name="Nishimura O"/>
            <person name="Nakagawa R"/>
            <person name="Tanegashima C"/>
            <person name="Kiyatake I"/>
            <person name="Matsumoto R"/>
            <person name="Murakumo K"/>
            <person name="Nishida K"/>
            <person name="Terakita A"/>
            <person name="Kuratani S"/>
            <person name="Sato K"/>
            <person name="Hyodo S Kuraku.S."/>
        </authorList>
    </citation>
    <scope>NUCLEOTIDE SEQUENCE [LARGE SCALE GENOMIC DNA]</scope>
</reference>
<name>A0A401RFL6_CHIPU</name>
<dbReference type="GO" id="GO:0016485">
    <property type="term" value="P:protein processing"/>
    <property type="evidence" value="ECO:0007669"/>
    <property type="project" value="UniProtKB-UniRule"/>
</dbReference>
<comment type="caution">
    <text evidence="8">The sequence shown here is derived from an EMBL/GenBank/DDBJ whole genome shotgun (WGS) entry which is preliminary data.</text>
</comment>
<proteinExistence type="inferred from homology"/>
<dbReference type="EMBL" id="BEZZ01003950">
    <property type="protein sequence ID" value="GCC16927.1"/>
    <property type="molecule type" value="Genomic_DNA"/>
</dbReference>
<comment type="similarity">
    <text evidence="2 7">Belongs to the APH-1 family.</text>
</comment>
<keyword evidence="3 7" id="KW-0812">Transmembrane</keyword>
<evidence type="ECO:0000256" key="3">
    <source>
        <dbReference type="ARBA" id="ARBA00022692"/>
    </source>
</evidence>
<feature type="transmembrane region" description="Helical" evidence="7">
    <location>
        <begin position="212"/>
        <end position="229"/>
    </location>
</feature>
<feature type="transmembrane region" description="Helical" evidence="7">
    <location>
        <begin position="155"/>
        <end position="179"/>
    </location>
</feature>
<feature type="transmembrane region" description="Helical" evidence="7">
    <location>
        <begin position="117"/>
        <end position="135"/>
    </location>
</feature>
<comment type="caution">
    <text evidence="7">Lacks conserved residue(s) required for the propagation of feature annotation.</text>
</comment>
<keyword evidence="9" id="KW-1185">Reference proteome</keyword>
<evidence type="ECO:0000256" key="4">
    <source>
        <dbReference type="ARBA" id="ARBA00022976"/>
    </source>
</evidence>
<evidence type="ECO:0000313" key="8">
    <source>
        <dbReference type="EMBL" id="GCC16927.1"/>
    </source>
</evidence>
<feature type="transmembrane region" description="Helical" evidence="7">
    <location>
        <begin position="29"/>
        <end position="55"/>
    </location>
</feature>
<protein>
    <recommendedName>
        <fullName evidence="7">Gamma-secretase subunit APH-1</fullName>
        <shortName evidence="7">APH-1</shortName>
    </recommendedName>
</protein>
<dbReference type="Pfam" id="PF06105">
    <property type="entry name" value="Aph-1"/>
    <property type="match status" value="1"/>
</dbReference>